<dbReference type="GeneID" id="31362291"/>
<feature type="chain" id="PRO_5003041588" description="Saposin B-type domain-containing protein" evidence="1">
    <location>
        <begin position="24"/>
        <end position="112"/>
    </location>
</feature>
<protein>
    <recommendedName>
        <fullName evidence="4">Saposin B-type domain-containing protein</fullName>
    </recommendedName>
</protein>
<evidence type="ECO:0008006" key="4">
    <source>
        <dbReference type="Google" id="ProtNLM"/>
    </source>
</evidence>
<accession>D3BDK8</accession>
<dbReference type="OMA" id="CREMSSI"/>
<dbReference type="InterPro" id="IPR011001">
    <property type="entry name" value="Saposin-like"/>
</dbReference>
<gene>
    <name evidence="2" type="ORF">PPL_06810</name>
</gene>
<evidence type="ECO:0000313" key="2">
    <source>
        <dbReference type="EMBL" id="EFA79989.1"/>
    </source>
</evidence>
<dbReference type="Gene3D" id="1.10.225.10">
    <property type="entry name" value="Saposin-like"/>
    <property type="match status" value="1"/>
</dbReference>
<dbReference type="AlphaFoldDB" id="D3BDK8"/>
<dbReference type="InParanoid" id="D3BDK8"/>
<keyword evidence="3" id="KW-1185">Reference proteome</keyword>
<dbReference type="SUPFAM" id="SSF47862">
    <property type="entry name" value="Saposin"/>
    <property type="match status" value="1"/>
</dbReference>
<keyword evidence="1" id="KW-0732">Signal</keyword>
<dbReference type="EMBL" id="ADBJ01000031">
    <property type="protein sequence ID" value="EFA79989.1"/>
    <property type="molecule type" value="Genomic_DNA"/>
</dbReference>
<evidence type="ECO:0000256" key="1">
    <source>
        <dbReference type="SAM" id="SignalP"/>
    </source>
</evidence>
<reference evidence="2 3" key="1">
    <citation type="journal article" date="2011" name="Genome Res.">
        <title>Phylogeny-wide analysis of social amoeba genomes highlights ancient origins for complex intercellular communication.</title>
        <authorList>
            <person name="Heidel A.J."/>
            <person name="Lawal H.M."/>
            <person name="Felder M."/>
            <person name="Schilde C."/>
            <person name="Helps N.R."/>
            <person name="Tunggal B."/>
            <person name="Rivero F."/>
            <person name="John U."/>
            <person name="Schleicher M."/>
            <person name="Eichinger L."/>
            <person name="Platzer M."/>
            <person name="Noegel A.A."/>
            <person name="Schaap P."/>
            <person name="Gloeckner G."/>
        </authorList>
    </citation>
    <scope>NUCLEOTIDE SEQUENCE [LARGE SCALE GENOMIC DNA]</scope>
    <source>
        <strain evidence="3">ATCC 26659 / Pp 5 / PN500</strain>
    </source>
</reference>
<name>D3BDK8_HETP5</name>
<evidence type="ECO:0000313" key="3">
    <source>
        <dbReference type="Proteomes" id="UP000001396"/>
    </source>
</evidence>
<comment type="caution">
    <text evidence="2">The sequence shown here is derived from an EMBL/GenBank/DDBJ whole genome shotgun (WGS) entry which is preliminary data.</text>
</comment>
<proteinExistence type="predicted"/>
<organism evidence="2 3">
    <name type="scientific">Heterostelium pallidum (strain ATCC 26659 / Pp 5 / PN500)</name>
    <name type="common">Cellular slime mold</name>
    <name type="synonym">Polysphondylium pallidum</name>
    <dbReference type="NCBI Taxonomy" id="670386"/>
    <lineage>
        <taxon>Eukaryota</taxon>
        <taxon>Amoebozoa</taxon>
        <taxon>Evosea</taxon>
        <taxon>Eumycetozoa</taxon>
        <taxon>Dictyostelia</taxon>
        <taxon>Acytosteliales</taxon>
        <taxon>Acytosteliaceae</taxon>
        <taxon>Heterostelium</taxon>
    </lineage>
</organism>
<sequence length="112" mass="12971">MKSIQSILSILFVVLVIAVCVQSMQIHQNEKEKDRKEVCEACRSTYEIAKKWYRKGFSENDAAKLVREICPLMQGATNECYQMADQINRFDDCIKRNTDAEPCCRDMGWCHA</sequence>
<dbReference type="RefSeq" id="XP_020432109.1">
    <property type="nucleotide sequence ID" value="XM_020577661.1"/>
</dbReference>
<dbReference type="Proteomes" id="UP000001396">
    <property type="component" value="Unassembled WGS sequence"/>
</dbReference>
<feature type="signal peptide" evidence="1">
    <location>
        <begin position="1"/>
        <end position="23"/>
    </location>
</feature>